<dbReference type="InterPro" id="IPR038717">
    <property type="entry name" value="Tc1-like_DDE_dom"/>
</dbReference>
<reference evidence="3" key="1">
    <citation type="submission" date="2017-09" db="EMBL/GenBank/DDBJ databases">
        <title>Depth-based differentiation of microbial function through sediment-hosted aquifers and enrichment of novel symbionts in the deep terrestrial subsurface.</title>
        <authorList>
            <person name="Probst A.J."/>
            <person name="Ladd B."/>
            <person name="Jarett J.K."/>
            <person name="Geller-Mcgrath D.E."/>
            <person name="Sieber C.M.K."/>
            <person name="Emerson J.B."/>
            <person name="Anantharaman K."/>
            <person name="Thomas B.C."/>
            <person name="Malmstrom R."/>
            <person name="Stieglmeier M."/>
            <person name="Klingl A."/>
            <person name="Woyke T."/>
            <person name="Ryan C.M."/>
            <person name="Banfield J.F."/>
        </authorList>
    </citation>
    <scope>NUCLEOTIDE SEQUENCE [LARGE SCALE GENOMIC DNA]</scope>
</reference>
<feature type="domain" description="Tc1-like transposase DDE" evidence="1">
    <location>
        <begin position="3"/>
        <end position="138"/>
    </location>
</feature>
<accession>A0A2H0TIU0</accession>
<dbReference type="AlphaFoldDB" id="A0A2H0TIU0"/>
<sequence length="177" mass="20711">MGFLDESGISLRPIVRRTWAPKGQTPVIKTAAIRWLRRSVIGVIKCSPTGLNPKLYLRIFKETIGSKELIQFLKELRRHIKGKLILLWDRLPTHCSKELKDFLKTQKHWLTIKWFPPYAPELNPLEYFFSTGKQKDLANLYADTLVDVDKAILRYKRRIRRHPDLLIGFLKASGLFK</sequence>
<name>A0A2H0TIU0_9BACT</name>
<comment type="caution">
    <text evidence="2">The sequence shown here is derived from an EMBL/GenBank/DDBJ whole genome shotgun (WGS) entry which is preliminary data.</text>
</comment>
<protein>
    <recommendedName>
        <fullName evidence="1">Tc1-like transposase DDE domain-containing protein</fullName>
    </recommendedName>
</protein>
<dbReference type="InterPro" id="IPR036397">
    <property type="entry name" value="RNaseH_sf"/>
</dbReference>
<dbReference type="Gene3D" id="3.30.420.10">
    <property type="entry name" value="Ribonuclease H-like superfamily/Ribonuclease H"/>
    <property type="match status" value="1"/>
</dbReference>
<evidence type="ECO:0000313" key="3">
    <source>
        <dbReference type="Proteomes" id="UP000228909"/>
    </source>
</evidence>
<organism evidence="2 3">
    <name type="scientific">Candidatus Nealsonbacteria bacterium CG10_big_fil_rev_8_21_14_0_10_37_25</name>
    <dbReference type="NCBI Taxonomy" id="1974711"/>
    <lineage>
        <taxon>Bacteria</taxon>
        <taxon>Candidatus Nealsoniibacteriota</taxon>
    </lineage>
</organism>
<evidence type="ECO:0000259" key="1">
    <source>
        <dbReference type="Pfam" id="PF13358"/>
    </source>
</evidence>
<dbReference type="Proteomes" id="UP000228909">
    <property type="component" value="Unassembled WGS sequence"/>
</dbReference>
<evidence type="ECO:0000313" key="2">
    <source>
        <dbReference type="EMBL" id="PIR71437.1"/>
    </source>
</evidence>
<proteinExistence type="predicted"/>
<dbReference type="Pfam" id="PF13358">
    <property type="entry name" value="DDE_3"/>
    <property type="match status" value="1"/>
</dbReference>
<dbReference type="GO" id="GO:0003676">
    <property type="term" value="F:nucleic acid binding"/>
    <property type="evidence" value="ECO:0007669"/>
    <property type="project" value="InterPro"/>
</dbReference>
<dbReference type="EMBL" id="PFCK01000075">
    <property type="protein sequence ID" value="PIR71437.1"/>
    <property type="molecule type" value="Genomic_DNA"/>
</dbReference>
<gene>
    <name evidence="2" type="ORF">COU43_02675</name>
</gene>